<dbReference type="Proteomes" id="UP000747399">
    <property type="component" value="Unassembled WGS sequence"/>
</dbReference>
<keyword evidence="1" id="KW-0472">Membrane</keyword>
<name>A0A8J4F9M4_9CHLO</name>
<keyword evidence="3" id="KW-1185">Reference proteome</keyword>
<feature type="transmembrane region" description="Helical" evidence="1">
    <location>
        <begin position="30"/>
        <end position="53"/>
    </location>
</feature>
<protein>
    <submittedName>
        <fullName evidence="2">Uncharacterized protein</fullName>
    </submittedName>
</protein>
<accession>A0A8J4F9M4</accession>
<dbReference type="AlphaFoldDB" id="A0A8J4F9M4"/>
<organism evidence="2 3">
    <name type="scientific">Volvox africanus</name>
    <dbReference type="NCBI Taxonomy" id="51714"/>
    <lineage>
        <taxon>Eukaryota</taxon>
        <taxon>Viridiplantae</taxon>
        <taxon>Chlorophyta</taxon>
        <taxon>core chlorophytes</taxon>
        <taxon>Chlorophyceae</taxon>
        <taxon>CS clade</taxon>
        <taxon>Chlamydomonadales</taxon>
        <taxon>Volvocaceae</taxon>
        <taxon>Volvox</taxon>
    </lineage>
</organism>
<proteinExistence type="predicted"/>
<dbReference type="EMBL" id="BNCO01000080">
    <property type="protein sequence ID" value="GIL66000.1"/>
    <property type="molecule type" value="Genomic_DNA"/>
</dbReference>
<keyword evidence="1" id="KW-1133">Transmembrane helix</keyword>
<keyword evidence="1" id="KW-0812">Transmembrane</keyword>
<evidence type="ECO:0000313" key="2">
    <source>
        <dbReference type="EMBL" id="GIL66000.1"/>
    </source>
</evidence>
<evidence type="ECO:0000313" key="3">
    <source>
        <dbReference type="Proteomes" id="UP000747399"/>
    </source>
</evidence>
<reference evidence="2" key="1">
    <citation type="journal article" date="2021" name="Proc. Natl. Acad. Sci. U.S.A.">
        <title>Three genomes in the algal genus Volvox reveal the fate of a haploid sex-determining region after a transition to homothallism.</title>
        <authorList>
            <person name="Yamamoto K."/>
            <person name="Hamaji T."/>
            <person name="Kawai-Toyooka H."/>
            <person name="Matsuzaki R."/>
            <person name="Takahashi F."/>
            <person name="Nishimura Y."/>
            <person name="Kawachi M."/>
            <person name="Noguchi H."/>
            <person name="Minakuchi Y."/>
            <person name="Umen J.G."/>
            <person name="Toyoda A."/>
            <person name="Nozaki H."/>
        </authorList>
    </citation>
    <scope>NUCLEOTIDE SEQUENCE</scope>
    <source>
        <strain evidence="2">NIES-3780</strain>
    </source>
</reference>
<gene>
    <name evidence="2" type="ORF">Vafri_19642</name>
</gene>
<sequence length="172" mass="19917">MSKSMEKMVAPKLTRPIYDKSFPPLKRLSWAWRFTATVAGYIMWGYTIPWLIIRSLAPTFNLQDKVAELEDNFLQFARPIVNAVQDTAYSIFKNFDSVADWAIQTGSHVYDNNKNTVIHTVEDVLSFFELRLKYLKHEGLNGIFRFFSFDLGEPTSRKIPMINTPIVGEKIM</sequence>
<comment type="caution">
    <text evidence="2">The sequence shown here is derived from an EMBL/GenBank/DDBJ whole genome shotgun (WGS) entry which is preliminary data.</text>
</comment>
<evidence type="ECO:0000256" key="1">
    <source>
        <dbReference type="SAM" id="Phobius"/>
    </source>
</evidence>